<reference evidence="3" key="1">
    <citation type="submission" date="2020-10" db="EMBL/GenBank/DDBJ databases">
        <authorList>
            <person name="Gilroy R."/>
        </authorList>
    </citation>
    <scope>NUCLEOTIDE SEQUENCE</scope>
    <source>
        <strain evidence="3">CHK186-9395</strain>
    </source>
</reference>
<keyword evidence="2" id="KW-1133">Transmembrane helix</keyword>
<feature type="compositionally biased region" description="Basic and acidic residues" evidence="1">
    <location>
        <begin position="405"/>
        <end position="420"/>
    </location>
</feature>
<feature type="region of interest" description="Disordered" evidence="1">
    <location>
        <begin position="78"/>
        <end position="97"/>
    </location>
</feature>
<accession>A0A9D1NEW9</accession>
<feature type="compositionally biased region" description="Basic and acidic residues" evidence="1">
    <location>
        <begin position="195"/>
        <end position="209"/>
    </location>
</feature>
<evidence type="ECO:0000313" key="3">
    <source>
        <dbReference type="EMBL" id="HIV01874.1"/>
    </source>
</evidence>
<proteinExistence type="predicted"/>
<feature type="transmembrane region" description="Helical" evidence="2">
    <location>
        <begin position="20"/>
        <end position="45"/>
    </location>
</feature>
<name>A0A9D1NEW9_9FIRM</name>
<gene>
    <name evidence="3" type="ORF">IAA62_04925</name>
</gene>
<sequence>MNNLTSLLSFVDFGSALVNVLAIIAIIIAGGFIIFFLGDLLLSILDPKTEDKKKAKEERPEVLKEEKKVEEPKFVPIEEVKPEPVQEKEEEVKTVDEDLAEKERLELGYVEEPKDSFADLRAAEEEYKQNNLKALEEKQNAAKEEPADEDIDLNDFFFDDEDFNFGVQEDEEPEKVEEDKLDGQVSIFNEEAPASEEKVETVEENKVSEEAQAEIDELRRELEEQKAEYEALKEQTEKEKNKWQEERAALENLFETTENKEEFVPMMTLKEYEARLEVLKERLKANEKDLKANKKEFLPLARVKKNLDNDKKKLRRREALVAKQKVVLYGVNNYVDIDEEKAKKLAEDLDLLDGLRLSVQHCEEVIAANKERYPILETTNRILTTVNKEIKADIQEVETAIAKLKAEEDAGSKEEVKEEQPAVQETPAAQEETVAETPVEQAETVEEKKETTENNTEN</sequence>
<keyword evidence="2" id="KW-0472">Membrane</keyword>
<protein>
    <submittedName>
        <fullName evidence="3">Uncharacterized protein</fullName>
    </submittedName>
</protein>
<evidence type="ECO:0000256" key="2">
    <source>
        <dbReference type="SAM" id="Phobius"/>
    </source>
</evidence>
<reference evidence="3" key="2">
    <citation type="journal article" date="2021" name="PeerJ">
        <title>Extensive microbial diversity within the chicken gut microbiome revealed by metagenomics and culture.</title>
        <authorList>
            <person name="Gilroy R."/>
            <person name="Ravi A."/>
            <person name="Getino M."/>
            <person name="Pursley I."/>
            <person name="Horton D.L."/>
            <person name="Alikhan N.F."/>
            <person name="Baker D."/>
            <person name="Gharbi K."/>
            <person name="Hall N."/>
            <person name="Watson M."/>
            <person name="Adriaenssens E.M."/>
            <person name="Foster-Nyarko E."/>
            <person name="Jarju S."/>
            <person name="Secka A."/>
            <person name="Antonio M."/>
            <person name="Oren A."/>
            <person name="Chaudhuri R.R."/>
            <person name="La Ragione R."/>
            <person name="Hildebrand F."/>
            <person name="Pallen M.J."/>
        </authorList>
    </citation>
    <scope>NUCLEOTIDE SEQUENCE</scope>
    <source>
        <strain evidence="3">CHK186-9395</strain>
    </source>
</reference>
<dbReference type="Proteomes" id="UP000886861">
    <property type="component" value="Unassembled WGS sequence"/>
</dbReference>
<dbReference type="AlphaFoldDB" id="A0A9D1NEW9"/>
<evidence type="ECO:0000313" key="4">
    <source>
        <dbReference type="Proteomes" id="UP000886861"/>
    </source>
</evidence>
<feature type="region of interest" description="Disordered" evidence="1">
    <location>
        <begin position="405"/>
        <end position="458"/>
    </location>
</feature>
<comment type="caution">
    <text evidence="3">The sequence shown here is derived from an EMBL/GenBank/DDBJ whole genome shotgun (WGS) entry which is preliminary data.</text>
</comment>
<evidence type="ECO:0000256" key="1">
    <source>
        <dbReference type="SAM" id="MobiDB-lite"/>
    </source>
</evidence>
<dbReference type="EMBL" id="DVOJ01000016">
    <property type="protein sequence ID" value="HIV01874.1"/>
    <property type="molecule type" value="Genomic_DNA"/>
</dbReference>
<keyword evidence="2" id="KW-0812">Transmembrane</keyword>
<feature type="region of interest" description="Disordered" evidence="1">
    <location>
        <begin position="189"/>
        <end position="211"/>
    </location>
</feature>
<organism evidence="3 4">
    <name type="scientific">Candidatus Caccopulliclostridium gallistercoris</name>
    <dbReference type="NCBI Taxonomy" id="2840719"/>
    <lineage>
        <taxon>Bacteria</taxon>
        <taxon>Bacillati</taxon>
        <taxon>Bacillota</taxon>
        <taxon>Clostridia</taxon>
        <taxon>Candidatus Caccopulliclostridium</taxon>
    </lineage>
</organism>